<evidence type="ECO:0000256" key="7">
    <source>
        <dbReference type="ARBA" id="ARBA00023242"/>
    </source>
</evidence>
<comment type="subcellular location">
    <subcellularLocation>
        <location evidence="2">Nucleus</location>
    </subcellularLocation>
</comment>
<feature type="domain" description="DDE Tnp4" evidence="9">
    <location>
        <begin position="215"/>
        <end position="357"/>
    </location>
</feature>
<dbReference type="Proteomes" id="UP001530400">
    <property type="component" value="Unassembled WGS sequence"/>
</dbReference>
<evidence type="ECO:0000256" key="5">
    <source>
        <dbReference type="ARBA" id="ARBA00022723"/>
    </source>
</evidence>
<dbReference type="GO" id="GO:0046872">
    <property type="term" value="F:metal ion binding"/>
    <property type="evidence" value="ECO:0007669"/>
    <property type="project" value="UniProtKB-KW"/>
</dbReference>
<dbReference type="GO" id="GO:0016787">
    <property type="term" value="F:hydrolase activity"/>
    <property type="evidence" value="ECO:0007669"/>
    <property type="project" value="UniProtKB-KW"/>
</dbReference>
<feature type="region of interest" description="Disordered" evidence="8">
    <location>
        <begin position="419"/>
        <end position="438"/>
    </location>
</feature>
<keyword evidence="4" id="KW-0540">Nuclease</keyword>
<keyword evidence="5" id="KW-0479">Metal-binding</keyword>
<dbReference type="AlphaFoldDB" id="A0ABD3MSA5"/>
<evidence type="ECO:0000256" key="8">
    <source>
        <dbReference type="SAM" id="MobiDB-lite"/>
    </source>
</evidence>
<reference evidence="10 11" key="1">
    <citation type="submission" date="2024-10" db="EMBL/GenBank/DDBJ databases">
        <title>Updated reference genomes for cyclostephanoid diatoms.</title>
        <authorList>
            <person name="Roberts W.R."/>
            <person name="Alverson A.J."/>
        </authorList>
    </citation>
    <scope>NUCLEOTIDE SEQUENCE [LARGE SCALE GENOMIC DNA]</scope>
    <source>
        <strain evidence="10 11">AJA010-31</strain>
    </source>
</reference>
<protein>
    <recommendedName>
        <fullName evidence="9">DDE Tnp4 domain-containing protein</fullName>
    </recommendedName>
</protein>
<feature type="region of interest" description="Disordered" evidence="8">
    <location>
        <begin position="385"/>
        <end position="405"/>
    </location>
</feature>
<dbReference type="Pfam" id="PF13359">
    <property type="entry name" value="DDE_Tnp_4"/>
    <property type="match status" value="1"/>
</dbReference>
<keyword evidence="11" id="KW-1185">Reference proteome</keyword>
<dbReference type="GO" id="GO:0004518">
    <property type="term" value="F:nuclease activity"/>
    <property type="evidence" value="ECO:0007669"/>
    <property type="project" value="UniProtKB-KW"/>
</dbReference>
<organism evidence="10 11">
    <name type="scientific">Cyclotella atomus</name>
    <dbReference type="NCBI Taxonomy" id="382360"/>
    <lineage>
        <taxon>Eukaryota</taxon>
        <taxon>Sar</taxon>
        <taxon>Stramenopiles</taxon>
        <taxon>Ochrophyta</taxon>
        <taxon>Bacillariophyta</taxon>
        <taxon>Coscinodiscophyceae</taxon>
        <taxon>Thalassiosirophycidae</taxon>
        <taxon>Stephanodiscales</taxon>
        <taxon>Stephanodiscaceae</taxon>
        <taxon>Cyclotella</taxon>
    </lineage>
</organism>
<evidence type="ECO:0000259" key="9">
    <source>
        <dbReference type="Pfam" id="PF13359"/>
    </source>
</evidence>
<dbReference type="PANTHER" id="PTHR22930:SF85">
    <property type="entry name" value="GH03217P-RELATED"/>
    <property type="match status" value="1"/>
</dbReference>
<evidence type="ECO:0000256" key="2">
    <source>
        <dbReference type="ARBA" id="ARBA00004123"/>
    </source>
</evidence>
<gene>
    <name evidence="10" type="ORF">ACHAWO_002966</name>
</gene>
<proteinExistence type="inferred from homology"/>
<comment type="caution">
    <text evidence="10">The sequence shown here is derived from an EMBL/GenBank/DDBJ whole genome shotgun (WGS) entry which is preliminary data.</text>
</comment>
<dbReference type="EMBL" id="JALLPJ020001392">
    <property type="protein sequence ID" value="KAL3765974.1"/>
    <property type="molecule type" value="Genomic_DNA"/>
</dbReference>
<name>A0ABD3MSA5_9STRA</name>
<evidence type="ECO:0000313" key="11">
    <source>
        <dbReference type="Proteomes" id="UP001530400"/>
    </source>
</evidence>
<dbReference type="GO" id="GO:0005634">
    <property type="term" value="C:nucleus"/>
    <property type="evidence" value="ECO:0007669"/>
    <property type="project" value="UniProtKB-SubCell"/>
</dbReference>
<comment type="similarity">
    <text evidence="3">Belongs to the HARBI1 family.</text>
</comment>
<evidence type="ECO:0000256" key="6">
    <source>
        <dbReference type="ARBA" id="ARBA00022801"/>
    </source>
</evidence>
<accession>A0ABD3MSA5</accession>
<comment type="cofactor">
    <cofactor evidence="1">
        <name>a divalent metal cation</name>
        <dbReference type="ChEBI" id="CHEBI:60240"/>
    </cofactor>
</comment>
<dbReference type="PANTHER" id="PTHR22930">
    <property type="match status" value="1"/>
</dbReference>
<keyword evidence="7" id="KW-0539">Nucleus</keyword>
<evidence type="ECO:0000256" key="4">
    <source>
        <dbReference type="ARBA" id="ARBA00022722"/>
    </source>
</evidence>
<dbReference type="InterPro" id="IPR027806">
    <property type="entry name" value="HARBI1_dom"/>
</dbReference>
<dbReference type="InterPro" id="IPR045249">
    <property type="entry name" value="HARBI1-like"/>
</dbReference>
<keyword evidence="6" id="KW-0378">Hydrolase</keyword>
<sequence>MFRPRIAMRLRERRRKRRLRLLLLVGCLLCLLTVAEQRSLRGRFFGAKNITRTRKEVASIWEQLGCYQQRAYRMDTDQFHDLHAQLLPQLEEQFPTKRPRGKSPNGPINTKLRLSAALRFAAGGSPLDIMLTHGMSRQSVYDSIWGTTDAVNQTKSLDFNADGAEFPSHEEQEEIAKGFKAMSAAQFDRIVLALDGMLVWTVQPTSADCDVMKVGERQFHCFRKDKFGMNLMAGCDHLCRFRWADIKHPGKASDYLAFATSSLGLKLEQPNNNIIKSGHTIIGDNAWVPRPWMAVPIPGHCITVNDDAYNFYHSQLRITIERTFGIFVHRWGVLRRPLSMSMLKVPPFVMALMRLHNFCINSKSTTTPSTLHLDEHRIRQMAATRGNTTSSATRGANGTRPATDVRLDSRGIPVELLGSGHHFTDLPRHRRPEFPPSEDVMPMEVMRRQVALKGLRRPQVNKYAG</sequence>
<evidence type="ECO:0000313" key="10">
    <source>
        <dbReference type="EMBL" id="KAL3765974.1"/>
    </source>
</evidence>
<feature type="compositionally biased region" description="Polar residues" evidence="8">
    <location>
        <begin position="385"/>
        <end position="396"/>
    </location>
</feature>
<evidence type="ECO:0000256" key="1">
    <source>
        <dbReference type="ARBA" id="ARBA00001968"/>
    </source>
</evidence>
<evidence type="ECO:0000256" key="3">
    <source>
        <dbReference type="ARBA" id="ARBA00006958"/>
    </source>
</evidence>